<dbReference type="GO" id="GO:0005737">
    <property type="term" value="C:cytoplasm"/>
    <property type="evidence" value="ECO:0007669"/>
    <property type="project" value="TreeGrafter"/>
</dbReference>
<gene>
    <name evidence="4" type="ORF">TI39_contig4159g00015</name>
</gene>
<dbReference type="OrthoDB" id="4391601at2759"/>
<protein>
    <recommendedName>
        <fullName evidence="3">Fumarylacetoacetase-like C-terminal domain-containing protein</fullName>
    </recommendedName>
</protein>
<dbReference type="SUPFAM" id="SSF56529">
    <property type="entry name" value="FAH"/>
    <property type="match status" value="1"/>
</dbReference>
<dbReference type="PANTHER" id="PTHR30143">
    <property type="entry name" value="ACID HYDRATASE"/>
    <property type="match status" value="1"/>
</dbReference>
<dbReference type="Pfam" id="PF01557">
    <property type="entry name" value="FAA_hydrolase"/>
    <property type="match status" value="1"/>
</dbReference>
<comment type="caution">
    <text evidence="4">The sequence shown here is derived from an EMBL/GenBank/DDBJ whole genome shotgun (WGS) entry which is preliminary data.</text>
</comment>
<evidence type="ECO:0000313" key="5">
    <source>
        <dbReference type="Proteomes" id="UP000033647"/>
    </source>
</evidence>
<name>A0A0F4GBU5_9PEZI</name>
<evidence type="ECO:0000256" key="2">
    <source>
        <dbReference type="ARBA" id="ARBA00023239"/>
    </source>
</evidence>
<evidence type="ECO:0000313" key="4">
    <source>
        <dbReference type="EMBL" id="KJX94814.1"/>
    </source>
</evidence>
<evidence type="ECO:0000259" key="3">
    <source>
        <dbReference type="Pfam" id="PF01557"/>
    </source>
</evidence>
<dbReference type="InterPro" id="IPR050772">
    <property type="entry name" value="Hydratase-Decarb/MhpD_sf"/>
</dbReference>
<keyword evidence="5" id="KW-1185">Reference proteome</keyword>
<dbReference type="Gene3D" id="3.90.850.10">
    <property type="entry name" value="Fumarylacetoacetase-like, C-terminal domain"/>
    <property type="match status" value="1"/>
</dbReference>
<dbReference type="AlphaFoldDB" id="A0A0F4GBU5"/>
<sequence length="327" mass="35881">MRTSFLPRMLKLSRVTSQRRCYAKIQTNDLEGMLHEKSKWDTFPDPIQKLAVFAEHARANNYQIPLLSKAADGGMDQSKAYHVAAAIRQLREMNGEVVAGRKIGFTNKSIWPEYRVDASNWSYIYQNTVVDLPGATELGGGKAVLANISHLSALEPKIEPELVLGLKSPVDATMSDVELLQCIGWIAHGFEIVASIFPGWRFTAADTTAAFALHGLLLVGPRLSLNDRTQSAGALLEDLKNFTVDLHKNGKKVEEGKGSNVLGSPVNALRHMAELLAVDEHNTPLQTGEIITTGTLTNALAIRNGDLWSTKIKGIDLPGLDVKFRMQ</sequence>
<dbReference type="Proteomes" id="UP000033647">
    <property type="component" value="Unassembled WGS sequence"/>
</dbReference>
<reference evidence="4 5" key="1">
    <citation type="submission" date="2015-03" db="EMBL/GenBank/DDBJ databases">
        <title>RNA-seq based gene annotation and comparative genomics of four Zymoseptoria species reveal species-specific pathogenicity related genes and transposable element activity.</title>
        <authorList>
            <person name="Grandaubert J."/>
            <person name="Bhattacharyya A."/>
            <person name="Stukenbrock E.H."/>
        </authorList>
    </citation>
    <scope>NUCLEOTIDE SEQUENCE [LARGE SCALE GENOMIC DNA]</scope>
    <source>
        <strain evidence="4 5">Zb18110</strain>
    </source>
</reference>
<dbReference type="GO" id="GO:0008684">
    <property type="term" value="F:2-oxopent-4-enoate hydratase activity"/>
    <property type="evidence" value="ECO:0007669"/>
    <property type="project" value="TreeGrafter"/>
</dbReference>
<feature type="domain" description="Fumarylacetoacetase-like C-terminal" evidence="3">
    <location>
        <begin position="153"/>
        <end position="315"/>
    </location>
</feature>
<dbReference type="EMBL" id="LAFY01004118">
    <property type="protein sequence ID" value="KJX94814.1"/>
    <property type="molecule type" value="Genomic_DNA"/>
</dbReference>
<dbReference type="InterPro" id="IPR036663">
    <property type="entry name" value="Fumarylacetoacetase_C_sf"/>
</dbReference>
<proteinExistence type="inferred from homology"/>
<evidence type="ECO:0000256" key="1">
    <source>
        <dbReference type="ARBA" id="ARBA00010211"/>
    </source>
</evidence>
<accession>A0A0F4GBU5</accession>
<dbReference type="InterPro" id="IPR011234">
    <property type="entry name" value="Fumarylacetoacetase-like_C"/>
</dbReference>
<comment type="similarity">
    <text evidence="1">Belongs to the FAH family.</text>
</comment>
<dbReference type="PANTHER" id="PTHR30143:SF0">
    <property type="entry name" value="2-KETO-4-PENTENOATE HYDRATASE"/>
    <property type="match status" value="1"/>
</dbReference>
<organism evidence="4 5">
    <name type="scientific">Zymoseptoria brevis</name>
    <dbReference type="NCBI Taxonomy" id="1047168"/>
    <lineage>
        <taxon>Eukaryota</taxon>
        <taxon>Fungi</taxon>
        <taxon>Dikarya</taxon>
        <taxon>Ascomycota</taxon>
        <taxon>Pezizomycotina</taxon>
        <taxon>Dothideomycetes</taxon>
        <taxon>Dothideomycetidae</taxon>
        <taxon>Mycosphaerellales</taxon>
        <taxon>Mycosphaerellaceae</taxon>
        <taxon>Zymoseptoria</taxon>
    </lineage>
</organism>
<keyword evidence="2" id="KW-0456">Lyase</keyword>